<dbReference type="OrthoDB" id="6079970at2759"/>
<evidence type="ECO:0000313" key="2">
    <source>
        <dbReference type="Proteomes" id="UP000683360"/>
    </source>
</evidence>
<sequence length="289" mass="33702">MIFLHSKETHGNNAANFVENDVLTLDLLNIPRKRNSLDPIRNRYGNKILDFCKGNNLFIVNGRIGEDRMTGKLTCKNASIVDYCISSTSLLKYFRNFSILDFSHFYSDVHCALAISLSGLSLKNVEEMGENRNGQIFSEKIKKWDNEKCHEFKDQIEQGKVEELKILLDEVESGHLDFSKKYSSVDKTKINTLLDHLCSIFCKSAKSTFGTCKFSNSKKKGKKKLGKLKKEWFNDDCHFERQNFRKRKRKFKTCRTDQNFQDLKQAEKRYKKVMDQAILDHKRNLSKKI</sequence>
<accession>A0A8S3TLP9</accession>
<comment type="caution">
    <text evidence="1">The sequence shown here is derived from an EMBL/GenBank/DDBJ whole genome shotgun (WGS) entry which is preliminary data.</text>
</comment>
<organism evidence="1 2">
    <name type="scientific">Mytilus edulis</name>
    <name type="common">Blue mussel</name>
    <dbReference type="NCBI Taxonomy" id="6550"/>
    <lineage>
        <taxon>Eukaryota</taxon>
        <taxon>Metazoa</taxon>
        <taxon>Spiralia</taxon>
        <taxon>Lophotrochozoa</taxon>
        <taxon>Mollusca</taxon>
        <taxon>Bivalvia</taxon>
        <taxon>Autobranchia</taxon>
        <taxon>Pteriomorphia</taxon>
        <taxon>Mytilida</taxon>
        <taxon>Mytiloidea</taxon>
        <taxon>Mytilidae</taxon>
        <taxon>Mytilinae</taxon>
        <taxon>Mytilus</taxon>
    </lineage>
</organism>
<dbReference type="EMBL" id="CAJPWZ010002038">
    <property type="protein sequence ID" value="CAG2229864.1"/>
    <property type="molecule type" value="Genomic_DNA"/>
</dbReference>
<keyword evidence="2" id="KW-1185">Reference proteome</keyword>
<dbReference type="AlphaFoldDB" id="A0A8S3TLP9"/>
<dbReference type="Proteomes" id="UP000683360">
    <property type="component" value="Unassembled WGS sequence"/>
</dbReference>
<dbReference type="InterPro" id="IPR036691">
    <property type="entry name" value="Endo/exonu/phosph_ase_sf"/>
</dbReference>
<protein>
    <submittedName>
        <fullName evidence="1">Uncharacterized protein</fullName>
    </submittedName>
</protein>
<evidence type="ECO:0000313" key="1">
    <source>
        <dbReference type="EMBL" id="CAG2229864.1"/>
    </source>
</evidence>
<dbReference type="Gene3D" id="3.60.10.10">
    <property type="entry name" value="Endonuclease/exonuclease/phosphatase"/>
    <property type="match status" value="1"/>
</dbReference>
<gene>
    <name evidence="1" type="ORF">MEDL_42643</name>
</gene>
<reference evidence="1" key="1">
    <citation type="submission" date="2021-03" db="EMBL/GenBank/DDBJ databases">
        <authorList>
            <person name="Bekaert M."/>
        </authorList>
    </citation>
    <scope>NUCLEOTIDE SEQUENCE</scope>
</reference>
<name>A0A8S3TLP9_MYTED</name>
<proteinExistence type="predicted"/>